<sequence length="369" mass="41238">MLLTWATIPGELQGAIASFCDAPTLACVCLLDRSWNDVGTRALYCAIDLDVSSTEDSCEQAIACAHTLRHTTKAALVHELVLRSVVQRKFNKWHIESRTRVAFTTLSVALGRLRSLQYLRILVDNERLAFLPVTGLWQDLSAAFNLRVLEVPSLSLVSEWNTVHAILRAQYSTLHILGRYGSVPEQDKALSSDALEATAMSGHAVFYRDAADERHIICYPKLYPPTYFSQYFASILRIGTPITGLTLYVLTEASIPLAIAALPPSLKDVPALAFLIARLDMPGSQDHDMVAAVLAHFPRLRYLRIDLEGEDRHLDVDMQSDQLIQLACRARERGCPDLLRLEIGNVSVSMSLRGNWEESMWKAKWFQSA</sequence>
<organism evidence="1 2">
    <name type="scientific">Exidia glandulosa HHB12029</name>
    <dbReference type="NCBI Taxonomy" id="1314781"/>
    <lineage>
        <taxon>Eukaryota</taxon>
        <taxon>Fungi</taxon>
        <taxon>Dikarya</taxon>
        <taxon>Basidiomycota</taxon>
        <taxon>Agaricomycotina</taxon>
        <taxon>Agaricomycetes</taxon>
        <taxon>Auriculariales</taxon>
        <taxon>Exidiaceae</taxon>
        <taxon>Exidia</taxon>
    </lineage>
</organism>
<evidence type="ECO:0000313" key="1">
    <source>
        <dbReference type="EMBL" id="KZV83713.1"/>
    </source>
</evidence>
<name>A0A165D3P2_EXIGL</name>
<reference evidence="1 2" key="1">
    <citation type="journal article" date="2016" name="Mol. Biol. Evol.">
        <title>Comparative Genomics of Early-Diverging Mushroom-Forming Fungi Provides Insights into the Origins of Lignocellulose Decay Capabilities.</title>
        <authorList>
            <person name="Nagy L.G."/>
            <person name="Riley R."/>
            <person name="Tritt A."/>
            <person name="Adam C."/>
            <person name="Daum C."/>
            <person name="Floudas D."/>
            <person name="Sun H."/>
            <person name="Yadav J.S."/>
            <person name="Pangilinan J."/>
            <person name="Larsson K.H."/>
            <person name="Matsuura K."/>
            <person name="Barry K."/>
            <person name="Labutti K."/>
            <person name="Kuo R."/>
            <person name="Ohm R.A."/>
            <person name="Bhattacharya S.S."/>
            <person name="Shirouzu T."/>
            <person name="Yoshinaga Y."/>
            <person name="Martin F.M."/>
            <person name="Grigoriev I.V."/>
            <person name="Hibbett D.S."/>
        </authorList>
    </citation>
    <scope>NUCLEOTIDE SEQUENCE [LARGE SCALE GENOMIC DNA]</scope>
    <source>
        <strain evidence="1 2">HHB12029</strain>
    </source>
</reference>
<accession>A0A165D3P2</accession>
<gene>
    <name evidence="1" type="ORF">EXIGLDRAFT_728004</name>
</gene>
<protein>
    <recommendedName>
        <fullName evidence="3">F-box domain-containing protein</fullName>
    </recommendedName>
</protein>
<evidence type="ECO:0000313" key="2">
    <source>
        <dbReference type="Proteomes" id="UP000077266"/>
    </source>
</evidence>
<dbReference type="Proteomes" id="UP000077266">
    <property type="component" value="Unassembled WGS sequence"/>
</dbReference>
<dbReference type="InParanoid" id="A0A165D3P2"/>
<keyword evidence="2" id="KW-1185">Reference proteome</keyword>
<dbReference type="AlphaFoldDB" id="A0A165D3P2"/>
<evidence type="ECO:0008006" key="3">
    <source>
        <dbReference type="Google" id="ProtNLM"/>
    </source>
</evidence>
<dbReference type="EMBL" id="KV426257">
    <property type="protein sequence ID" value="KZV83713.1"/>
    <property type="molecule type" value="Genomic_DNA"/>
</dbReference>
<proteinExistence type="predicted"/>